<name>A0A067LD58_JATCU</name>
<proteinExistence type="predicted"/>
<accession>A0A067LD58</accession>
<protein>
    <submittedName>
        <fullName evidence="2">Uncharacterized protein</fullName>
    </submittedName>
</protein>
<evidence type="ECO:0000256" key="1">
    <source>
        <dbReference type="SAM" id="MobiDB-lite"/>
    </source>
</evidence>
<gene>
    <name evidence="2" type="ORF">JCGZ_03092</name>
</gene>
<dbReference type="EMBL" id="KK914316">
    <property type="protein sequence ID" value="KDP42029.1"/>
    <property type="molecule type" value="Genomic_DNA"/>
</dbReference>
<dbReference type="OrthoDB" id="1925139at2759"/>
<organism evidence="2 3">
    <name type="scientific">Jatropha curcas</name>
    <name type="common">Barbados nut</name>
    <dbReference type="NCBI Taxonomy" id="180498"/>
    <lineage>
        <taxon>Eukaryota</taxon>
        <taxon>Viridiplantae</taxon>
        <taxon>Streptophyta</taxon>
        <taxon>Embryophyta</taxon>
        <taxon>Tracheophyta</taxon>
        <taxon>Spermatophyta</taxon>
        <taxon>Magnoliopsida</taxon>
        <taxon>eudicotyledons</taxon>
        <taxon>Gunneridae</taxon>
        <taxon>Pentapetalae</taxon>
        <taxon>rosids</taxon>
        <taxon>fabids</taxon>
        <taxon>Malpighiales</taxon>
        <taxon>Euphorbiaceae</taxon>
        <taxon>Crotonoideae</taxon>
        <taxon>Jatropheae</taxon>
        <taxon>Jatropha</taxon>
    </lineage>
</organism>
<evidence type="ECO:0000313" key="2">
    <source>
        <dbReference type="EMBL" id="KDP42029.1"/>
    </source>
</evidence>
<feature type="compositionally biased region" description="Polar residues" evidence="1">
    <location>
        <begin position="84"/>
        <end position="95"/>
    </location>
</feature>
<keyword evidence="3" id="KW-1185">Reference proteome</keyword>
<dbReference type="AlphaFoldDB" id="A0A067LD58"/>
<dbReference type="Pfam" id="PF10044">
    <property type="entry name" value="LIN52"/>
    <property type="match status" value="1"/>
</dbReference>
<dbReference type="KEGG" id="jcu:105630083"/>
<dbReference type="InterPro" id="IPR018737">
    <property type="entry name" value="DREAM_LIN52"/>
</dbReference>
<evidence type="ECO:0000313" key="3">
    <source>
        <dbReference type="Proteomes" id="UP000027138"/>
    </source>
</evidence>
<reference evidence="2 3" key="1">
    <citation type="journal article" date="2014" name="PLoS ONE">
        <title>Global Analysis of Gene Expression Profiles in Physic Nut (Jatropha curcas L.) Seedlings Exposed to Salt Stress.</title>
        <authorList>
            <person name="Zhang L."/>
            <person name="Zhang C."/>
            <person name="Wu P."/>
            <person name="Chen Y."/>
            <person name="Li M."/>
            <person name="Jiang H."/>
            <person name="Wu G."/>
        </authorList>
    </citation>
    <scope>NUCLEOTIDE SEQUENCE [LARGE SCALE GENOMIC DNA]</scope>
    <source>
        <strain evidence="3">cv. GZQX0401</strain>
        <tissue evidence="2">Young leaves</tissue>
    </source>
</reference>
<dbReference type="Proteomes" id="UP000027138">
    <property type="component" value="Unassembled WGS sequence"/>
</dbReference>
<sequence>MVQQTVDSKLNEYGLGNSEANLSTCEKPFAIAVKKTALRDVQNENRIPHSIGISPLPKDRGQTMDSLQVSGTKRPSSKGPVSTPHHQSPTSNAANAQLVYVRRKAEAETGKSNICEGRSLNADCLNSRQLDNEEETTQANPYIKEPRVSCFPAFAPMPVGSLTSSSGKPSIPLPVVNPNMRFVAAEPNYHHVASAVPLSINLKGMKNLHWEERYHQLQILLKKLDESDQEDYVQMLRSLSSVELSRHAVELEKRSIQLSLEEAKEVQRVGILNVLGKSSKNNIKVSTTCQGQTEKQ</sequence>
<feature type="region of interest" description="Disordered" evidence="1">
    <location>
        <begin position="46"/>
        <end position="95"/>
    </location>
</feature>
<feature type="compositionally biased region" description="Polar residues" evidence="1">
    <location>
        <begin position="63"/>
        <end position="74"/>
    </location>
</feature>
<dbReference type="PANTHER" id="PTHR34555">
    <property type="entry name" value="INTEGRAL MEMBRANE HEMOLYSIN-III-LIKE PROTEIN"/>
    <property type="match status" value="1"/>
</dbReference>
<dbReference type="PANTHER" id="PTHR34555:SF1">
    <property type="entry name" value="INTEGRAL MEMBRANE HEMOLYSIN-III-LIKE PROTEIN"/>
    <property type="match status" value="1"/>
</dbReference>
<dbReference type="GO" id="GO:0006355">
    <property type="term" value="P:regulation of DNA-templated transcription"/>
    <property type="evidence" value="ECO:0007669"/>
    <property type="project" value="InterPro"/>
</dbReference>
<dbReference type="STRING" id="180498.A0A067LD58"/>
<dbReference type="GO" id="GO:0070176">
    <property type="term" value="C:DRM complex"/>
    <property type="evidence" value="ECO:0007669"/>
    <property type="project" value="InterPro"/>
</dbReference>